<keyword evidence="1" id="KW-0472">Membrane</keyword>
<dbReference type="Proteomes" id="UP001163739">
    <property type="component" value="Chromosome"/>
</dbReference>
<evidence type="ECO:0000259" key="2">
    <source>
        <dbReference type="Pfam" id="PF03413"/>
    </source>
</evidence>
<dbReference type="Pfam" id="PF03413">
    <property type="entry name" value="PepSY"/>
    <property type="match status" value="1"/>
</dbReference>
<dbReference type="InterPro" id="IPR005625">
    <property type="entry name" value="PepSY-ass_TM"/>
</dbReference>
<feature type="domain" description="PepSY" evidence="2">
    <location>
        <begin position="250"/>
        <end position="310"/>
    </location>
</feature>
<reference evidence="3" key="1">
    <citation type="submission" date="2022-06" db="EMBL/GenBank/DDBJ databases">
        <title>Alkalimarinus sp. nov., isolated from gut of a Alitta virens.</title>
        <authorList>
            <person name="Yang A.I."/>
            <person name="Shin N.-R."/>
        </authorList>
    </citation>
    <scope>NUCLEOTIDE SEQUENCE</scope>
    <source>
        <strain evidence="3">A2M4</strain>
    </source>
</reference>
<gene>
    <name evidence="3" type="ORF">NKI27_04785</name>
</gene>
<dbReference type="PANTHER" id="PTHR34219">
    <property type="entry name" value="IRON-REGULATED INNER MEMBRANE PROTEIN-RELATED"/>
    <property type="match status" value="1"/>
</dbReference>
<evidence type="ECO:0000313" key="4">
    <source>
        <dbReference type="Proteomes" id="UP001163739"/>
    </source>
</evidence>
<feature type="transmembrane region" description="Helical" evidence="1">
    <location>
        <begin position="144"/>
        <end position="166"/>
    </location>
</feature>
<keyword evidence="4" id="KW-1185">Reference proteome</keyword>
<accession>A0ABY6N519</accession>
<feature type="transmembrane region" description="Helical" evidence="1">
    <location>
        <begin position="12"/>
        <end position="40"/>
    </location>
</feature>
<feature type="transmembrane region" description="Helical" evidence="1">
    <location>
        <begin position="407"/>
        <end position="427"/>
    </location>
</feature>
<protein>
    <submittedName>
        <fullName evidence="3">PepSY domain-containing protein</fullName>
    </submittedName>
</protein>
<keyword evidence="1" id="KW-1133">Transmembrane helix</keyword>
<organism evidence="3 4">
    <name type="scientific">Alkalimarinus alittae</name>
    <dbReference type="NCBI Taxonomy" id="2961619"/>
    <lineage>
        <taxon>Bacteria</taxon>
        <taxon>Pseudomonadati</taxon>
        <taxon>Pseudomonadota</taxon>
        <taxon>Gammaproteobacteria</taxon>
        <taxon>Alteromonadales</taxon>
        <taxon>Alteromonadaceae</taxon>
        <taxon>Alkalimarinus</taxon>
    </lineage>
</organism>
<sequence length="556" mass="62156">MFSKKYNTRRIVHLIHGFFGLKLTLLLTVVLLSGTLAVIAEEIDWLIYDEIRVTPVAERLNEGLLFDKLKEAYSDVGLSSFNTANDRTHTAASAMVTLPSGGFRSAWIDPYTGEVKGDTPLLSVGNFISFLHASLYLPVIGRSLVNAFGVFCLISLITGLISYRYFWRGFFQLPRWKRGPRVYLGDLHKLVGLWSLWFVLIIGVSGSWWFYQNPLEKYAGAPKLTPSYLTAPVVDHEDLSRLGPNTPTRVSAENIVTVIKKEHPDFEIHMLTPPDHNGLLYKVRGSYGDFLVSRTNSVIYVNPYTGKIVENRPASDWNAMQRFDAAMRPLHYGSWANSGVSDLLVKLIWFLFGLALTGMSVSGMVIYYKRTFKARNKNLPKTKYSRKFKKLWLILRPWGGSMSGFKYVNVLFVGGILAGCGIAYTLGGQGTSGSGYIYQQQAIGPWTLSFNAVAGLLEKDLPPIRAGRRTTLNATVEGGDASNIKFMYARVGKPRTTRAPGDVIHGPLGMQHAILKIPKNLKDSAELWITIEDWSGQFHQSSWSLMPNNKETRVAP</sequence>
<feature type="transmembrane region" description="Helical" evidence="1">
    <location>
        <begin position="187"/>
        <end position="211"/>
    </location>
</feature>
<feature type="transmembrane region" description="Helical" evidence="1">
    <location>
        <begin position="347"/>
        <end position="368"/>
    </location>
</feature>
<dbReference type="RefSeq" id="WP_265048550.1">
    <property type="nucleotide sequence ID" value="NZ_CP100390.1"/>
</dbReference>
<dbReference type="Pfam" id="PF03929">
    <property type="entry name" value="PepSY_TM"/>
    <property type="match status" value="1"/>
</dbReference>
<evidence type="ECO:0000256" key="1">
    <source>
        <dbReference type="SAM" id="Phobius"/>
    </source>
</evidence>
<proteinExistence type="predicted"/>
<keyword evidence="1" id="KW-0812">Transmembrane</keyword>
<evidence type="ECO:0000313" key="3">
    <source>
        <dbReference type="EMBL" id="UZE97069.1"/>
    </source>
</evidence>
<dbReference type="PANTHER" id="PTHR34219:SF8">
    <property type="entry name" value="PEPSY DOMAIN-CONTAINING PROTEIN"/>
    <property type="match status" value="1"/>
</dbReference>
<dbReference type="InterPro" id="IPR025711">
    <property type="entry name" value="PepSY"/>
</dbReference>
<dbReference type="EMBL" id="CP100390">
    <property type="protein sequence ID" value="UZE97069.1"/>
    <property type="molecule type" value="Genomic_DNA"/>
</dbReference>
<name>A0ABY6N519_9ALTE</name>